<protein>
    <submittedName>
        <fullName evidence="1">Uncharacterized protein</fullName>
    </submittedName>
</protein>
<name>A0ABR9QIF1_9BACI</name>
<comment type="caution">
    <text evidence="1">The sequence shown here is derived from an EMBL/GenBank/DDBJ whole genome shotgun (WGS) entry which is preliminary data.</text>
</comment>
<sequence>MRGILFIFSLCVILFGFSSNSSEVMKESVLFKVVVHDSESITKWEYKYPFKYVFQKGQHEMKGLQAKQEVTNLFSEIPLSKASKAEELVKFLEDKGFSSIERLDVSWQEQDDHLYTWVWERE</sequence>
<evidence type="ECO:0000313" key="2">
    <source>
        <dbReference type="Proteomes" id="UP001516662"/>
    </source>
</evidence>
<dbReference type="Proteomes" id="UP001516662">
    <property type="component" value="Unassembled WGS sequence"/>
</dbReference>
<accession>A0ABR9QIF1</accession>
<dbReference type="EMBL" id="JADCLJ010000019">
    <property type="protein sequence ID" value="MBE4908267.1"/>
    <property type="molecule type" value="Genomic_DNA"/>
</dbReference>
<reference evidence="1 2" key="1">
    <citation type="submission" date="2020-10" db="EMBL/GenBank/DDBJ databases">
        <title>Bacillus sp. HD4P25, an endophyte from a halophyte.</title>
        <authorList>
            <person name="Sun J.-Q."/>
        </authorList>
    </citation>
    <scope>NUCLEOTIDE SEQUENCE [LARGE SCALE GENOMIC DNA]</scope>
    <source>
        <strain evidence="1 2">YIM 93174</strain>
    </source>
</reference>
<organism evidence="1 2">
    <name type="scientific">Litchfieldia luteola</name>
    <dbReference type="NCBI Taxonomy" id="682179"/>
    <lineage>
        <taxon>Bacteria</taxon>
        <taxon>Bacillati</taxon>
        <taxon>Bacillota</taxon>
        <taxon>Bacilli</taxon>
        <taxon>Bacillales</taxon>
        <taxon>Bacillaceae</taxon>
        <taxon>Litchfieldia</taxon>
    </lineage>
</organism>
<proteinExistence type="predicted"/>
<dbReference type="RefSeq" id="WP_193535789.1">
    <property type="nucleotide sequence ID" value="NZ_JADCLJ010000019.1"/>
</dbReference>
<keyword evidence="2" id="KW-1185">Reference proteome</keyword>
<gene>
    <name evidence="1" type="ORF">IMZ08_09385</name>
</gene>
<evidence type="ECO:0000313" key="1">
    <source>
        <dbReference type="EMBL" id="MBE4908267.1"/>
    </source>
</evidence>